<feature type="region of interest" description="Disordered" evidence="3">
    <location>
        <begin position="1"/>
        <end position="35"/>
    </location>
</feature>
<accession>A0A501WI22</accession>
<dbReference type="PANTHER" id="PTHR32309">
    <property type="entry name" value="TYROSINE-PROTEIN KINASE"/>
    <property type="match status" value="1"/>
</dbReference>
<comment type="caution">
    <text evidence="5">The sequence shown here is derived from an EMBL/GenBank/DDBJ whole genome shotgun (WGS) entry which is preliminary data.</text>
</comment>
<dbReference type="OrthoDB" id="9775724at2"/>
<dbReference type="GO" id="GO:0005886">
    <property type="term" value="C:plasma membrane"/>
    <property type="evidence" value="ECO:0007669"/>
    <property type="project" value="TreeGrafter"/>
</dbReference>
<keyword evidence="5" id="KW-0808">Transferase</keyword>
<dbReference type="InterPro" id="IPR027417">
    <property type="entry name" value="P-loop_NTPase"/>
</dbReference>
<keyword evidence="5" id="KW-0418">Kinase</keyword>
<evidence type="ECO:0000256" key="3">
    <source>
        <dbReference type="SAM" id="MobiDB-lite"/>
    </source>
</evidence>
<dbReference type="InterPro" id="IPR002586">
    <property type="entry name" value="CobQ/CobB/MinD/ParA_Nub-bd_dom"/>
</dbReference>
<evidence type="ECO:0000313" key="5">
    <source>
        <dbReference type="EMBL" id="TPE48432.1"/>
    </source>
</evidence>
<evidence type="ECO:0000256" key="1">
    <source>
        <dbReference type="ARBA" id="ARBA00022741"/>
    </source>
</evidence>
<dbReference type="SUPFAM" id="SSF52540">
    <property type="entry name" value="P-loop containing nucleoside triphosphate hydrolases"/>
    <property type="match status" value="1"/>
</dbReference>
<keyword evidence="1" id="KW-0547">Nucleotide-binding</keyword>
<feature type="domain" description="CobQ/CobB/MinD/ParA nucleotide binding" evidence="4">
    <location>
        <begin position="110"/>
        <end position="279"/>
    </location>
</feature>
<dbReference type="InterPro" id="IPR005702">
    <property type="entry name" value="Wzc-like_C"/>
</dbReference>
<dbReference type="PANTHER" id="PTHR32309:SF13">
    <property type="entry name" value="FERRIC ENTEROBACTIN TRANSPORT PROTEIN FEPE"/>
    <property type="match status" value="1"/>
</dbReference>
<dbReference type="EMBL" id="VFRP01000022">
    <property type="protein sequence ID" value="TPE48432.1"/>
    <property type="molecule type" value="Genomic_DNA"/>
</dbReference>
<protein>
    <submittedName>
        <fullName evidence="5">CpsD/CapB family tyrosine-protein kinase</fullName>
    </submittedName>
</protein>
<evidence type="ECO:0000256" key="2">
    <source>
        <dbReference type="ARBA" id="ARBA00022840"/>
    </source>
</evidence>
<dbReference type="Proteomes" id="UP000319255">
    <property type="component" value="Unassembled WGS sequence"/>
</dbReference>
<dbReference type="AlphaFoldDB" id="A0A501WI22"/>
<reference evidence="5 6" key="1">
    <citation type="submission" date="2019-06" db="EMBL/GenBank/DDBJ databases">
        <title>A novel bacterium of genus Amaricoccus, isolated from marine sediment.</title>
        <authorList>
            <person name="Huang H."/>
            <person name="Mo K."/>
            <person name="Hu Y."/>
        </authorList>
    </citation>
    <scope>NUCLEOTIDE SEQUENCE [LARGE SCALE GENOMIC DNA]</scope>
    <source>
        <strain evidence="5 6">HB172011</strain>
    </source>
</reference>
<dbReference type="CDD" id="cd05387">
    <property type="entry name" value="BY-kinase"/>
    <property type="match status" value="1"/>
</dbReference>
<dbReference type="RefSeq" id="WP_140455498.1">
    <property type="nucleotide sequence ID" value="NZ_VFRP01000022.1"/>
</dbReference>
<keyword evidence="6" id="KW-1185">Reference proteome</keyword>
<organism evidence="5 6">
    <name type="scientific">Amaricoccus solimangrovi</name>
    <dbReference type="NCBI Taxonomy" id="2589815"/>
    <lineage>
        <taxon>Bacteria</taxon>
        <taxon>Pseudomonadati</taxon>
        <taxon>Pseudomonadota</taxon>
        <taxon>Alphaproteobacteria</taxon>
        <taxon>Rhodobacterales</taxon>
        <taxon>Paracoccaceae</taxon>
        <taxon>Amaricoccus</taxon>
    </lineage>
</organism>
<sequence length="288" mass="30841">MERIQAAIQKAKEQRGEALAAGASPAPGTATGTGHQAVAAARVARSGLTPAPGAGQGWGEIAAFEPDPRLMARNRIVTFADADPAHVTYDMMRTKLLRALRQNGWTSVGITSPTQDCGKTTTSLNLAFSLSHQPEVRTVLVDLDLRRPAVAKHLGLSTPQSMASVMRGTRPVAENFVRYGDNLAIGTNASGMRDSAELLLNPATAQGVASIRHAFAPDVILYDLPPMLQSDDVMAFLPHLDCVLLVAASEKSRLDEVDKCEQELAEQTQVLGVVLNKCRYGGEDYGYY</sequence>
<name>A0A501WI22_9RHOB</name>
<dbReference type="Gene3D" id="3.40.50.300">
    <property type="entry name" value="P-loop containing nucleotide triphosphate hydrolases"/>
    <property type="match status" value="1"/>
</dbReference>
<dbReference type="InterPro" id="IPR050445">
    <property type="entry name" value="Bact_polysacc_biosynth/exp"/>
</dbReference>
<feature type="compositionally biased region" description="Low complexity" evidence="3">
    <location>
        <begin position="17"/>
        <end position="34"/>
    </location>
</feature>
<gene>
    <name evidence="5" type="ORF">FJM51_17885</name>
</gene>
<dbReference type="GO" id="GO:0004713">
    <property type="term" value="F:protein tyrosine kinase activity"/>
    <property type="evidence" value="ECO:0007669"/>
    <property type="project" value="TreeGrafter"/>
</dbReference>
<dbReference type="Pfam" id="PF01656">
    <property type="entry name" value="CbiA"/>
    <property type="match status" value="1"/>
</dbReference>
<evidence type="ECO:0000259" key="4">
    <source>
        <dbReference type="Pfam" id="PF01656"/>
    </source>
</evidence>
<proteinExistence type="predicted"/>
<keyword evidence="2" id="KW-0067">ATP-binding</keyword>
<evidence type="ECO:0000313" key="6">
    <source>
        <dbReference type="Proteomes" id="UP000319255"/>
    </source>
</evidence>